<protein>
    <submittedName>
        <fullName evidence="5">Glycerate kinase</fullName>
    </submittedName>
</protein>
<dbReference type="Gene3D" id="3.90.1510.10">
    <property type="entry name" value="Glycerate kinase, domain 2"/>
    <property type="match status" value="1"/>
</dbReference>
<gene>
    <name evidence="5" type="ORF">SAMN04489718_3760</name>
</gene>
<proteinExistence type="inferred from homology"/>
<accession>A0A1H1GNQ6</accession>
<evidence type="ECO:0000256" key="2">
    <source>
        <dbReference type="ARBA" id="ARBA00022679"/>
    </source>
</evidence>
<reference evidence="6" key="1">
    <citation type="submission" date="2016-10" db="EMBL/GenBank/DDBJ databases">
        <authorList>
            <person name="Varghese N."/>
            <person name="Submissions S."/>
        </authorList>
    </citation>
    <scope>NUCLEOTIDE SEQUENCE [LARGE SCALE GENOMIC DNA]</scope>
    <source>
        <strain evidence="6">DSM 45459</strain>
    </source>
</reference>
<dbReference type="InterPro" id="IPR004381">
    <property type="entry name" value="Glycerate_kinase"/>
</dbReference>
<comment type="similarity">
    <text evidence="1 4">Belongs to the glycerate kinase type-1 family.</text>
</comment>
<keyword evidence="2 4" id="KW-0808">Transferase</keyword>
<dbReference type="InterPro" id="IPR036129">
    <property type="entry name" value="Glycerate_kinase_sf"/>
</dbReference>
<keyword evidence="6" id="KW-1185">Reference proteome</keyword>
<dbReference type="InterPro" id="IPR018197">
    <property type="entry name" value="Glycerate_kinase_RE-like"/>
</dbReference>
<dbReference type="Gene3D" id="3.40.50.10350">
    <property type="entry name" value="Glycerate kinase, domain 1"/>
    <property type="match status" value="1"/>
</dbReference>
<dbReference type="PIRSF" id="PIRSF006078">
    <property type="entry name" value="GlxK"/>
    <property type="match status" value="1"/>
</dbReference>
<dbReference type="SUPFAM" id="SSF110738">
    <property type="entry name" value="Glycerate kinase I"/>
    <property type="match status" value="1"/>
</dbReference>
<dbReference type="GO" id="GO:0008887">
    <property type="term" value="F:glycerate kinase activity"/>
    <property type="evidence" value="ECO:0007669"/>
    <property type="project" value="UniProtKB-UniRule"/>
</dbReference>
<keyword evidence="3 4" id="KW-0418">Kinase</keyword>
<dbReference type="STRING" id="995062.SAMN04489718_3760"/>
<evidence type="ECO:0000313" key="5">
    <source>
        <dbReference type="EMBL" id="SDR14733.1"/>
    </source>
</evidence>
<evidence type="ECO:0000256" key="1">
    <source>
        <dbReference type="ARBA" id="ARBA00006284"/>
    </source>
</evidence>
<evidence type="ECO:0000313" key="6">
    <source>
        <dbReference type="Proteomes" id="UP000199301"/>
    </source>
</evidence>
<dbReference type="GO" id="GO:0031388">
    <property type="term" value="P:organic acid phosphorylation"/>
    <property type="evidence" value="ECO:0007669"/>
    <property type="project" value="UniProtKB-UniRule"/>
</dbReference>
<dbReference type="RefSeq" id="WP_092526159.1">
    <property type="nucleotide sequence ID" value="NZ_FNKO01000002.1"/>
</dbReference>
<organism evidence="5 6">
    <name type="scientific">Actinopolyspora saharensis</name>
    <dbReference type="NCBI Taxonomy" id="995062"/>
    <lineage>
        <taxon>Bacteria</taxon>
        <taxon>Bacillati</taxon>
        <taxon>Actinomycetota</taxon>
        <taxon>Actinomycetes</taxon>
        <taxon>Actinopolysporales</taxon>
        <taxon>Actinopolysporaceae</taxon>
        <taxon>Actinopolyspora</taxon>
    </lineage>
</organism>
<sequence length="374" mass="37584">MTGHVLVAPDKFKGSLTAPEVAEAVASGVRGRVPDVEVRCVPVADGGDGTVRAALATGMFEGLRVRVTGPTGRRVRAEAAVNADTAVVELAAASGLELLTPGEFDPLAASSFGTGELIRVALDRGVRTIVLGVGGSACTDGGAGMLAALGARFRDAAGEPLPRGGGSLGRLAEVDLSELDSRLSEVDLILASDVDNPLCGDGGAARVYGPQKGAGPEEVRALDAALERFAAVVDRATGRSLAEAAGAGAAGGVGYGAMAVLSAVSRPGSDVVLELAGFDRHLDGADLVVTGEGALDEQTLRGKVPAAVASRAVEGGVPAVAVTGRCSLSARELGEGGFSAVYALSHVQPDARRSLREASGLLRVLGEHLAEDWL</sequence>
<dbReference type="Pfam" id="PF02595">
    <property type="entry name" value="Gly_kinase"/>
    <property type="match status" value="1"/>
</dbReference>
<dbReference type="NCBIfam" id="TIGR00045">
    <property type="entry name" value="glycerate kinase"/>
    <property type="match status" value="1"/>
</dbReference>
<dbReference type="Proteomes" id="UP000199301">
    <property type="component" value="Unassembled WGS sequence"/>
</dbReference>
<evidence type="ECO:0000256" key="4">
    <source>
        <dbReference type="PIRNR" id="PIRNR006078"/>
    </source>
</evidence>
<name>A0A1H1GNQ6_9ACTN</name>
<dbReference type="InterPro" id="IPR018193">
    <property type="entry name" value="Glyc_kinase_flavodox-like_fold"/>
</dbReference>
<dbReference type="OrthoDB" id="9774290at2"/>
<dbReference type="PANTHER" id="PTHR21599:SF0">
    <property type="entry name" value="GLYCERATE KINASE"/>
    <property type="match status" value="1"/>
</dbReference>
<dbReference type="AlphaFoldDB" id="A0A1H1GNQ6"/>
<evidence type="ECO:0000256" key="3">
    <source>
        <dbReference type="ARBA" id="ARBA00022777"/>
    </source>
</evidence>
<dbReference type="EMBL" id="FNKO01000002">
    <property type="protein sequence ID" value="SDR14733.1"/>
    <property type="molecule type" value="Genomic_DNA"/>
</dbReference>
<dbReference type="PANTHER" id="PTHR21599">
    <property type="entry name" value="GLYCERATE KINASE"/>
    <property type="match status" value="1"/>
</dbReference>